<dbReference type="Gene3D" id="3.40.50.1980">
    <property type="entry name" value="Nitrogenase molybdenum iron protein domain"/>
    <property type="match status" value="2"/>
</dbReference>
<comment type="similarity">
    <text evidence="1">Belongs to the bacterial solute-binding protein 8 family.</text>
</comment>
<evidence type="ECO:0000313" key="3">
    <source>
        <dbReference type="EMBL" id="WMV78140.1"/>
    </source>
</evidence>
<dbReference type="SUPFAM" id="SSF53807">
    <property type="entry name" value="Helical backbone' metal receptor"/>
    <property type="match status" value="1"/>
</dbReference>
<accession>A0ABY9QGV4</accession>
<dbReference type="EMBL" id="CP133461">
    <property type="protein sequence ID" value="WMV78140.1"/>
    <property type="molecule type" value="Genomic_DNA"/>
</dbReference>
<dbReference type="PANTHER" id="PTHR30535:SF34">
    <property type="entry name" value="MOLYBDATE-BINDING PROTEIN MOLA"/>
    <property type="match status" value="1"/>
</dbReference>
<dbReference type="CDD" id="cd01144">
    <property type="entry name" value="BtuF"/>
    <property type="match status" value="1"/>
</dbReference>
<dbReference type="RefSeq" id="WP_008881818.1">
    <property type="nucleotide sequence ID" value="NZ_CP017690.1"/>
</dbReference>
<organism evidence="3 4">
    <name type="scientific">Geobacillus thermodenitrificans</name>
    <dbReference type="NCBI Taxonomy" id="33940"/>
    <lineage>
        <taxon>Bacteria</taxon>
        <taxon>Bacillati</taxon>
        <taxon>Bacillota</taxon>
        <taxon>Bacilli</taxon>
        <taxon>Bacillales</taxon>
        <taxon>Anoxybacillaceae</taxon>
        <taxon>Geobacillus</taxon>
    </lineage>
</organism>
<keyword evidence="4" id="KW-1185">Reference proteome</keyword>
<protein>
    <submittedName>
        <fullName evidence="3">Cobalamin-binding protein</fullName>
    </submittedName>
</protein>
<proteinExistence type="inferred from homology"/>
<dbReference type="PANTHER" id="PTHR30535">
    <property type="entry name" value="VITAMIN B12-BINDING PROTEIN"/>
    <property type="match status" value="1"/>
</dbReference>
<feature type="domain" description="Fe/B12 periplasmic-binding" evidence="2">
    <location>
        <begin position="2"/>
        <end position="257"/>
    </location>
</feature>
<sequence>MRIVSLCPSNTEMLAYLGRLDDVIAVDQSSDWPPAVKQLPTVGPDLRIDMDEVEALKPDLVVASLSVPGMERNVEELARRRLPHLVLAPHSLDDIASDLLRLGEALGEKQKAAELARRYHECLNEYRERAAAVTEPARLYWEWWPRPLFTPGGANWLSELSELAGGRNIFADCAKASVQTEWDEVVARNPSHILLVWVGVQTKKMNANAVTKRPNAEQTEAVRTGRIHLLEEALYCRPSPRLLIGLKKLAPLLHPALFPPADDSDPLFDR</sequence>
<evidence type="ECO:0000256" key="1">
    <source>
        <dbReference type="ARBA" id="ARBA00008814"/>
    </source>
</evidence>
<name>A0ABY9QGV4_GEOTD</name>
<evidence type="ECO:0000313" key="4">
    <source>
        <dbReference type="Proteomes" id="UP001297580"/>
    </source>
</evidence>
<reference evidence="3 4" key="1">
    <citation type="submission" date="2023-08" db="EMBL/GenBank/DDBJ databases">
        <title>Complete genome sequence of Geobacillus thermodenitrificans K1041, a genetically tractable strain representative of the genus Geobacillus.</title>
        <authorList>
            <person name="Kani S."/>
            <person name="Suzuki H."/>
        </authorList>
    </citation>
    <scope>NUCLEOTIDE SEQUENCE [LARGE SCALE GENOMIC DNA]</scope>
    <source>
        <strain evidence="3 4">K1041</strain>
    </source>
</reference>
<dbReference type="Proteomes" id="UP001297580">
    <property type="component" value="Chromosome"/>
</dbReference>
<dbReference type="Pfam" id="PF01497">
    <property type="entry name" value="Peripla_BP_2"/>
    <property type="match status" value="1"/>
</dbReference>
<evidence type="ECO:0000259" key="2">
    <source>
        <dbReference type="PROSITE" id="PS50983"/>
    </source>
</evidence>
<dbReference type="InterPro" id="IPR050902">
    <property type="entry name" value="ABC_Transporter_SBP"/>
</dbReference>
<dbReference type="PROSITE" id="PS50983">
    <property type="entry name" value="FE_B12_PBP"/>
    <property type="match status" value="1"/>
</dbReference>
<gene>
    <name evidence="3" type="ORF">HSX42_16475</name>
</gene>
<dbReference type="InterPro" id="IPR002491">
    <property type="entry name" value="ABC_transptr_periplasmic_BD"/>
</dbReference>